<organism evidence="3 4">
    <name type="scientific">Psittacicella melopsittaci</name>
    <dbReference type="NCBI Taxonomy" id="2028576"/>
    <lineage>
        <taxon>Bacteria</taxon>
        <taxon>Pseudomonadati</taxon>
        <taxon>Pseudomonadota</taxon>
        <taxon>Gammaproteobacteria</taxon>
        <taxon>Pasteurellales</taxon>
        <taxon>Psittacicellaceae</taxon>
        <taxon>Psittacicella</taxon>
    </lineage>
</organism>
<evidence type="ECO:0000259" key="2">
    <source>
        <dbReference type="Pfam" id="PF02517"/>
    </source>
</evidence>
<dbReference type="Pfam" id="PF02517">
    <property type="entry name" value="Rce1-like"/>
    <property type="match status" value="1"/>
</dbReference>
<evidence type="ECO:0000256" key="1">
    <source>
        <dbReference type="SAM" id="Phobius"/>
    </source>
</evidence>
<keyword evidence="4" id="KW-1185">Reference proteome</keyword>
<evidence type="ECO:0000313" key="4">
    <source>
        <dbReference type="Proteomes" id="UP000266258"/>
    </source>
</evidence>
<dbReference type="Proteomes" id="UP000266258">
    <property type="component" value="Unassembled WGS sequence"/>
</dbReference>
<evidence type="ECO:0000313" key="3">
    <source>
        <dbReference type="EMBL" id="RIY33246.1"/>
    </source>
</evidence>
<feature type="domain" description="CAAX prenyl protease 2/Lysostaphin resistance protein A-like" evidence="2">
    <location>
        <begin position="134"/>
        <end position="218"/>
    </location>
</feature>
<keyword evidence="1" id="KW-0472">Membrane</keyword>
<feature type="transmembrane region" description="Helical" evidence="1">
    <location>
        <begin position="126"/>
        <end position="145"/>
    </location>
</feature>
<dbReference type="OrthoDB" id="6024813at2"/>
<feature type="transmembrane region" description="Helical" evidence="1">
    <location>
        <begin position="52"/>
        <end position="74"/>
    </location>
</feature>
<dbReference type="InterPro" id="IPR003675">
    <property type="entry name" value="Rce1/LyrA-like_dom"/>
</dbReference>
<dbReference type="GO" id="GO:0004175">
    <property type="term" value="F:endopeptidase activity"/>
    <property type="evidence" value="ECO:0007669"/>
    <property type="project" value="UniProtKB-ARBA"/>
</dbReference>
<gene>
    <name evidence="3" type="ORF">CJP74_02135</name>
</gene>
<comment type="caution">
    <text evidence="3">The sequence shown here is derived from an EMBL/GenBank/DDBJ whole genome shotgun (WGS) entry which is preliminary data.</text>
</comment>
<dbReference type="PANTHER" id="PTHR36435">
    <property type="entry name" value="SLR1288 PROTEIN"/>
    <property type="match status" value="1"/>
</dbReference>
<dbReference type="AlphaFoldDB" id="A0A3A1Y7G0"/>
<accession>A0A3A1Y7G0</accession>
<proteinExistence type="predicted"/>
<keyword evidence="1" id="KW-0812">Transmembrane</keyword>
<dbReference type="EMBL" id="NRJH01000018">
    <property type="protein sequence ID" value="RIY33246.1"/>
    <property type="molecule type" value="Genomic_DNA"/>
</dbReference>
<feature type="transmembrane region" description="Helical" evidence="1">
    <location>
        <begin position="207"/>
        <end position="225"/>
    </location>
</feature>
<feature type="transmembrane region" description="Helical" evidence="1">
    <location>
        <begin position="95"/>
        <end position="114"/>
    </location>
</feature>
<dbReference type="PANTHER" id="PTHR36435:SF1">
    <property type="entry name" value="CAAX AMINO TERMINAL PROTEASE FAMILY PROTEIN"/>
    <property type="match status" value="1"/>
</dbReference>
<dbReference type="GO" id="GO:0080120">
    <property type="term" value="P:CAAX-box protein maturation"/>
    <property type="evidence" value="ECO:0007669"/>
    <property type="project" value="UniProtKB-ARBA"/>
</dbReference>
<reference evidence="3 4" key="1">
    <citation type="submission" date="2017-08" db="EMBL/GenBank/DDBJ databases">
        <title>Reclassification of Bisgaard taxon 37 and 44.</title>
        <authorList>
            <person name="Christensen H."/>
        </authorList>
    </citation>
    <scope>NUCLEOTIDE SEQUENCE [LARGE SCALE GENOMIC DNA]</scope>
    <source>
        <strain evidence="3 4">B96_4</strain>
    </source>
</reference>
<dbReference type="InterPro" id="IPR052710">
    <property type="entry name" value="CAAX_protease"/>
</dbReference>
<protein>
    <recommendedName>
        <fullName evidence="2">CAAX prenyl protease 2/Lysostaphin resistance protein A-like domain-containing protein</fullName>
    </recommendedName>
</protein>
<name>A0A3A1Y7G0_9GAMM</name>
<feature type="transmembrane region" description="Helical" evidence="1">
    <location>
        <begin position="23"/>
        <end position="46"/>
    </location>
</feature>
<feature type="transmembrane region" description="Helical" evidence="1">
    <location>
        <begin position="157"/>
        <end position="176"/>
    </location>
</feature>
<sequence length="228" mass="25870">MKFKLFTLDYVAMSMGRKVLTQILLFIVIGLLLICSNLGYIPLMLYKEPWALIYPLLSYALAIGAVVYLLFYFLPSMDTMPEKEYGFRFQASRTLIGFAVIIAANLLVMLITGVDSTENQSIIETQFKTFGPGFAILVIFGAPILEELIFRKYLMSYLFRGHQVGIFCSALFFAIIHQVANIEQLLTYLAPGLVLGYLFYKYQSLSINISLHILVNLIASILFFTTKF</sequence>
<keyword evidence="1" id="KW-1133">Transmembrane helix</keyword>